<evidence type="ECO:0000259" key="1">
    <source>
        <dbReference type="Pfam" id="PF08867"/>
    </source>
</evidence>
<name>A0ABT0HRM5_9BACT</name>
<accession>A0ABT0HRM5</accession>
<organism evidence="2 3">
    <name type="scientific">Spirosoma liriopis</name>
    <dbReference type="NCBI Taxonomy" id="2937440"/>
    <lineage>
        <taxon>Bacteria</taxon>
        <taxon>Pseudomonadati</taxon>
        <taxon>Bacteroidota</taxon>
        <taxon>Cytophagia</taxon>
        <taxon>Cytophagales</taxon>
        <taxon>Cytophagaceae</taxon>
        <taxon>Spirosoma</taxon>
    </lineage>
</organism>
<dbReference type="EMBL" id="JALPRF010000004">
    <property type="protein sequence ID" value="MCK8494837.1"/>
    <property type="molecule type" value="Genomic_DNA"/>
</dbReference>
<sequence length="76" mass="9130">MNQVRATSWNQLMEYLYEDAWMPTIQRFRPPFAFRGLPDESYTLNTSLMRMSENCDQIEGHLLRNFKKYALHNVVD</sequence>
<protein>
    <recommendedName>
        <fullName evidence="1">FRG domain-containing protein</fullName>
    </recommendedName>
</protein>
<evidence type="ECO:0000313" key="2">
    <source>
        <dbReference type="EMBL" id="MCK8494837.1"/>
    </source>
</evidence>
<reference evidence="2 3" key="1">
    <citation type="submission" date="2022-04" db="EMBL/GenBank/DDBJ databases">
        <title>Spirosoma sp. strain RP8 genome sequencing and assembly.</title>
        <authorList>
            <person name="Jung Y."/>
        </authorList>
    </citation>
    <scope>NUCLEOTIDE SEQUENCE [LARGE SCALE GENOMIC DNA]</scope>
    <source>
        <strain evidence="2 3">RP8</strain>
    </source>
</reference>
<proteinExistence type="predicted"/>
<comment type="caution">
    <text evidence="2">The sequence shown here is derived from an EMBL/GenBank/DDBJ whole genome shotgun (WGS) entry which is preliminary data.</text>
</comment>
<feature type="domain" description="FRG" evidence="1">
    <location>
        <begin position="32"/>
        <end position="73"/>
    </location>
</feature>
<dbReference type="Proteomes" id="UP001202180">
    <property type="component" value="Unassembled WGS sequence"/>
</dbReference>
<dbReference type="Pfam" id="PF08867">
    <property type="entry name" value="FRG"/>
    <property type="match status" value="1"/>
</dbReference>
<keyword evidence="3" id="KW-1185">Reference proteome</keyword>
<gene>
    <name evidence="2" type="ORF">M0L20_23410</name>
</gene>
<evidence type="ECO:0000313" key="3">
    <source>
        <dbReference type="Proteomes" id="UP001202180"/>
    </source>
</evidence>
<dbReference type="InterPro" id="IPR014966">
    <property type="entry name" value="FRG-dom"/>
</dbReference>